<evidence type="ECO:0008006" key="3">
    <source>
        <dbReference type="Google" id="ProtNLM"/>
    </source>
</evidence>
<dbReference type="InterPro" id="IPR027417">
    <property type="entry name" value="P-loop_NTPase"/>
</dbReference>
<reference evidence="1" key="1">
    <citation type="submission" date="2021-09" db="EMBL/GenBank/DDBJ databases">
        <title>Lactobacillus species from Apis mellifera, Switzerland.</title>
        <authorList>
            <person name="Pfister J."/>
            <person name="Brown A."/>
            <person name="Neumann P."/>
            <person name="Collaud A."/>
            <person name="Retschnig G."/>
            <person name="Perreten V."/>
        </authorList>
    </citation>
    <scope>NUCLEOTIDE SEQUENCE</scope>
    <source>
        <strain evidence="1">IBH002</strain>
    </source>
</reference>
<evidence type="ECO:0000313" key="2">
    <source>
        <dbReference type="Proteomes" id="UP001164557"/>
    </source>
</evidence>
<evidence type="ECO:0000313" key="1">
    <source>
        <dbReference type="EMBL" id="UZX30380.1"/>
    </source>
</evidence>
<dbReference type="RefSeq" id="WP_179853376.1">
    <property type="nucleotide sequence ID" value="NZ_CP084389.1"/>
</dbReference>
<keyword evidence="2" id="KW-1185">Reference proteome</keyword>
<protein>
    <recommendedName>
        <fullName evidence="3">ABC transporter domain-containing protein</fullName>
    </recommendedName>
</protein>
<dbReference type="EMBL" id="CP084389">
    <property type="protein sequence ID" value="UZX30380.1"/>
    <property type="molecule type" value="Genomic_DNA"/>
</dbReference>
<dbReference type="Gene3D" id="3.40.50.300">
    <property type="entry name" value="P-loop containing nucleotide triphosphate hydrolases"/>
    <property type="match status" value="1"/>
</dbReference>
<organism evidence="1 2">
    <name type="scientific">Lactobacillus helsingborgensis</name>
    <dbReference type="NCBI Taxonomy" id="1218494"/>
    <lineage>
        <taxon>Bacteria</taxon>
        <taxon>Bacillati</taxon>
        <taxon>Bacillota</taxon>
        <taxon>Bacilli</taxon>
        <taxon>Lactobacillales</taxon>
        <taxon>Lactobacillaceae</taxon>
        <taxon>Lactobacillus</taxon>
    </lineage>
</organism>
<dbReference type="Proteomes" id="UP001164557">
    <property type="component" value="Chromosome"/>
</dbReference>
<accession>A0AA47GHI0</accession>
<sequence length="54" mass="6108">MAIIFERVKKNYGKKPVFYDLNFKFPLEHTVIGLVGPNGVGKSTKLIMLLRKAS</sequence>
<name>A0AA47GHI0_9LACO</name>
<gene>
    <name evidence="1" type="ORF">LDX53_04055</name>
</gene>
<proteinExistence type="predicted"/>
<dbReference type="SUPFAM" id="SSF52540">
    <property type="entry name" value="P-loop containing nucleoside triphosphate hydrolases"/>
    <property type="match status" value="1"/>
</dbReference>
<dbReference type="AlphaFoldDB" id="A0AA47GHI0"/>